<evidence type="ECO:0000313" key="2">
    <source>
        <dbReference type="Proteomes" id="UP000789901"/>
    </source>
</evidence>
<proteinExistence type="predicted"/>
<dbReference type="EMBL" id="CAJVQB010042258">
    <property type="protein sequence ID" value="CAG8830242.1"/>
    <property type="molecule type" value="Genomic_DNA"/>
</dbReference>
<accession>A0ABN7WFR7</accession>
<name>A0ABN7WFR7_GIGMA</name>
<feature type="non-terminal residue" evidence="1">
    <location>
        <position position="68"/>
    </location>
</feature>
<organism evidence="1 2">
    <name type="scientific">Gigaspora margarita</name>
    <dbReference type="NCBI Taxonomy" id="4874"/>
    <lineage>
        <taxon>Eukaryota</taxon>
        <taxon>Fungi</taxon>
        <taxon>Fungi incertae sedis</taxon>
        <taxon>Mucoromycota</taxon>
        <taxon>Glomeromycotina</taxon>
        <taxon>Glomeromycetes</taxon>
        <taxon>Diversisporales</taxon>
        <taxon>Gigasporaceae</taxon>
        <taxon>Gigaspora</taxon>
    </lineage>
</organism>
<reference evidence="1 2" key="1">
    <citation type="submission" date="2021-06" db="EMBL/GenBank/DDBJ databases">
        <authorList>
            <person name="Kallberg Y."/>
            <person name="Tangrot J."/>
            <person name="Rosling A."/>
        </authorList>
    </citation>
    <scope>NUCLEOTIDE SEQUENCE [LARGE SCALE GENOMIC DNA]</scope>
    <source>
        <strain evidence="1 2">120-4 pot B 10/14</strain>
    </source>
</reference>
<sequence length="68" mass="7568">MLVTSITPSAKSIVHVSIYSILSFDKIKKKNIAAILLNSNGENGQRYVLEHSLYHIPNLDTILEQSSI</sequence>
<evidence type="ECO:0000313" key="1">
    <source>
        <dbReference type="EMBL" id="CAG8830242.1"/>
    </source>
</evidence>
<dbReference type="Proteomes" id="UP000789901">
    <property type="component" value="Unassembled WGS sequence"/>
</dbReference>
<comment type="caution">
    <text evidence="1">The sequence shown here is derived from an EMBL/GenBank/DDBJ whole genome shotgun (WGS) entry which is preliminary data.</text>
</comment>
<gene>
    <name evidence="1" type="ORF">GMARGA_LOCUS30252</name>
</gene>
<protein>
    <submittedName>
        <fullName evidence="1">37512_t:CDS:1</fullName>
    </submittedName>
</protein>
<keyword evidence="2" id="KW-1185">Reference proteome</keyword>